<proteinExistence type="predicted"/>
<keyword evidence="1" id="KW-0614">Plasmid</keyword>
<dbReference type="Proteomes" id="UP000195633">
    <property type="component" value="Plasmid pAP1447-1"/>
</dbReference>
<dbReference type="AlphaFoldDB" id="A0A1Y0V1R4"/>
<accession>A0A1Y0V1R4</accession>
<dbReference type="EMBL" id="CP021525">
    <property type="protein sequence ID" value="ARW11915.1"/>
    <property type="molecule type" value="Genomic_DNA"/>
</dbReference>
<geneLocation type="plasmid" evidence="2">
    <name>pap1447-1 sequence</name>
</geneLocation>
<evidence type="ECO:0000313" key="2">
    <source>
        <dbReference type="Proteomes" id="UP000195633"/>
    </source>
</evidence>
<gene>
    <name evidence="1" type="ORF">S101447_02878</name>
</gene>
<organism evidence="1 2">
    <name type="scientific">Acetobacter ascendens</name>
    <dbReference type="NCBI Taxonomy" id="481146"/>
    <lineage>
        <taxon>Bacteria</taxon>
        <taxon>Pseudomonadati</taxon>
        <taxon>Pseudomonadota</taxon>
        <taxon>Alphaproteobacteria</taxon>
        <taxon>Acetobacterales</taxon>
        <taxon>Acetobacteraceae</taxon>
        <taxon>Acetobacter</taxon>
    </lineage>
</organism>
<dbReference type="RefSeq" id="WP_087636538.1">
    <property type="nucleotide sequence ID" value="NZ_CP021525.1"/>
</dbReference>
<sequence>MSALVRQLGRTAFHIVNGTRVPGFARHSTLGRFEGLLLDIQEDPEACALFRSLVPEHDPTPHDVARGLADLVPLRFQLREDDAFRLFSRSGALAFIAARRDEARIEGLQGLAAPLSIAGADYMVHYMRGWDGRTVGHL</sequence>
<reference evidence="1 2" key="1">
    <citation type="submission" date="2017-05" db="EMBL/GenBank/DDBJ databases">
        <title>Genome sequence of Acetobacter pasteurianus subsp. ascendens strain SRCM101447.</title>
        <authorList>
            <person name="Cho S.H."/>
        </authorList>
    </citation>
    <scope>NUCLEOTIDE SEQUENCE [LARGE SCALE GENOMIC DNA]</scope>
    <source>
        <strain evidence="1 2">SRCM101447</strain>
        <plasmid evidence="2">Plasmid pap1447-1 sequence</plasmid>
    </source>
</reference>
<protein>
    <submittedName>
        <fullName evidence="1">Uncharacterized protein</fullName>
    </submittedName>
</protein>
<name>A0A1Y0V1R4_9PROT</name>
<evidence type="ECO:0000313" key="1">
    <source>
        <dbReference type="EMBL" id="ARW11915.1"/>
    </source>
</evidence>